<dbReference type="PANTHER" id="PTHR42951:SF4">
    <property type="entry name" value="ACYL-COENZYME A THIOESTERASE MBLAC2"/>
    <property type="match status" value="1"/>
</dbReference>
<dbReference type="EMBL" id="FODD01000003">
    <property type="protein sequence ID" value="SEN26517.1"/>
    <property type="molecule type" value="Genomic_DNA"/>
</dbReference>
<dbReference type="InterPro" id="IPR036866">
    <property type="entry name" value="RibonucZ/Hydroxyglut_hydro"/>
</dbReference>
<feature type="domain" description="Metallo-beta-lactamase" evidence="2">
    <location>
        <begin position="47"/>
        <end position="241"/>
    </location>
</feature>
<proteinExistence type="predicted"/>
<dbReference type="CDD" id="cd16282">
    <property type="entry name" value="metallo-hydrolase-like_MBL-fold"/>
    <property type="match status" value="1"/>
</dbReference>
<evidence type="ECO:0000313" key="3">
    <source>
        <dbReference type="EMBL" id="SEN26517.1"/>
    </source>
</evidence>
<dbReference type="PANTHER" id="PTHR42951">
    <property type="entry name" value="METALLO-BETA-LACTAMASE DOMAIN-CONTAINING"/>
    <property type="match status" value="1"/>
</dbReference>
<evidence type="ECO:0000313" key="4">
    <source>
        <dbReference type="Proteomes" id="UP000181951"/>
    </source>
</evidence>
<dbReference type="FunFam" id="3.60.15.10:FF:000073">
    <property type="entry name" value="MBL fold metallo-hydrolase"/>
    <property type="match status" value="1"/>
</dbReference>
<dbReference type="OrthoDB" id="2273115at2"/>
<gene>
    <name evidence="3" type="ORF">SAMN05216267_1003127</name>
</gene>
<keyword evidence="4" id="KW-1185">Reference proteome</keyword>
<reference evidence="3 4" key="1">
    <citation type="submission" date="2016-10" db="EMBL/GenBank/DDBJ databases">
        <authorList>
            <person name="de Groot N.N."/>
        </authorList>
    </citation>
    <scope>NUCLEOTIDE SEQUENCE [LARGE SCALE GENOMIC DNA]</scope>
    <source>
        <strain evidence="3 4">CGMCC 4.2026</strain>
    </source>
</reference>
<dbReference type="Gene3D" id="3.60.15.10">
    <property type="entry name" value="Ribonuclease Z/Hydroxyacylglutathione hydrolase-like"/>
    <property type="match status" value="1"/>
</dbReference>
<name>A0A1H8F5U5_9ACTN</name>
<dbReference type="InterPro" id="IPR050855">
    <property type="entry name" value="NDM-1-like"/>
</dbReference>
<dbReference type="STRING" id="310780.SAMN05216267_1003127"/>
<dbReference type="SUPFAM" id="SSF56281">
    <property type="entry name" value="Metallo-hydrolase/oxidoreductase"/>
    <property type="match status" value="1"/>
</dbReference>
<dbReference type="Pfam" id="PF00753">
    <property type="entry name" value="Lactamase_B"/>
    <property type="match status" value="1"/>
</dbReference>
<protein>
    <submittedName>
        <fullName evidence="3">Glyoxylase, beta-lactamase superfamily II</fullName>
    </submittedName>
</protein>
<sequence>MHAKPARFDSVGPVDSEQNAAEQPGGGNSAWEQLAPGVARRRLPFLDVTIGLVVGAEAVMLVDTGSSLREGEELRGQVEALTGRAVTHVVLTHGHFDHVLGTAEFPEAEVYGEQSLAGYLRREQLRMPVTAAEYGADPMETAEAVRALVPPDRPVSGELALDLGERPVHLVHLGPGHTGHDLVVHVPGATGSDPAVVFCGDLVEESGEPQAGGDAVTARWAETLDALLALGGETARYVPGHGAVVDARFVRAQRDALAERFTAGE</sequence>
<dbReference type="Proteomes" id="UP000181951">
    <property type="component" value="Unassembled WGS sequence"/>
</dbReference>
<dbReference type="AlphaFoldDB" id="A0A1H8F5U5"/>
<dbReference type="InterPro" id="IPR001279">
    <property type="entry name" value="Metallo-B-lactamas"/>
</dbReference>
<evidence type="ECO:0000256" key="1">
    <source>
        <dbReference type="SAM" id="MobiDB-lite"/>
    </source>
</evidence>
<organism evidence="3 4">
    <name type="scientific">Actinacidiphila rubida</name>
    <dbReference type="NCBI Taxonomy" id="310780"/>
    <lineage>
        <taxon>Bacteria</taxon>
        <taxon>Bacillati</taxon>
        <taxon>Actinomycetota</taxon>
        <taxon>Actinomycetes</taxon>
        <taxon>Kitasatosporales</taxon>
        <taxon>Streptomycetaceae</taxon>
        <taxon>Actinacidiphila</taxon>
    </lineage>
</organism>
<evidence type="ECO:0000259" key="2">
    <source>
        <dbReference type="SMART" id="SM00849"/>
    </source>
</evidence>
<accession>A0A1H8F5U5</accession>
<dbReference type="SMART" id="SM00849">
    <property type="entry name" value="Lactamase_B"/>
    <property type="match status" value="1"/>
</dbReference>
<feature type="region of interest" description="Disordered" evidence="1">
    <location>
        <begin position="1"/>
        <end position="32"/>
    </location>
</feature>